<evidence type="ECO:0000313" key="7">
    <source>
        <dbReference type="Proteomes" id="UP001165740"/>
    </source>
</evidence>
<dbReference type="Pfam" id="PF00002">
    <property type="entry name" value="7tm_2"/>
    <property type="match status" value="1"/>
</dbReference>
<organism evidence="7 8">
    <name type="scientific">Biomphalaria glabrata</name>
    <name type="common">Bloodfluke planorb</name>
    <name type="synonym">Freshwater snail</name>
    <dbReference type="NCBI Taxonomy" id="6526"/>
    <lineage>
        <taxon>Eukaryota</taxon>
        <taxon>Metazoa</taxon>
        <taxon>Spiralia</taxon>
        <taxon>Lophotrochozoa</taxon>
        <taxon>Mollusca</taxon>
        <taxon>Gastropoda</taxon>
        <taxon>Heterobranchia</taxon>
        <taxon>Euthyneura</taxon>
        <taxon>Panpulmonata</taxon>
        <taxon>Hygrophila</taxon>
        <taxon>Lymnaeoidea</taxon>
        <taxon>Planorbidae</taxon>
        <taxon>Biomphalaria</taxon>
    </lineage>
</organism>
<evidence type="ECO:0000256" key="2">
    <source>
        <dbReference type="ARBA" id="ARBA00022692"/>
    </source>
</evidence>
<dbReference type="GeneID" id="129924387"/>
<dbReference type="InterPro" id="IPR017981">
    <property type="entry name" value="GPCR_2-like_7TM"/>
</dbReference>
<dbReference type="GO" id="GO:0016020">
    <property type="term" value="C:membrane"/>
    <property type="evidence" value="ECO:0007669"/>
    <property type="project" value="UniProtKB-SubCell"/>
</dbReference>
<keyword evidence="3 5" id="KW-1133">Transmembrane helix</keyword>
<dbReference type="Proteomes" id="UP001165740">
    <property type="component" value="Chromosome 2"/>
</dbReference>
<feature type="transmembrane region" description="Helical" evidence="5">
    <location>
        <begin position="222"/>
        <end position="241"/>
    </location>
</feature>
<dbReference type="InterPro" id="IPR000832">
    <property type="entry name" value="GPCR_2_secretin-like"/>
</dbReference>
<dbReference type="PANTHER" id="PTHR45902:SF1">
    <property type="entry name" value="LATROPHILIN RECEPTOR-LIKE PROTEIN A"/>
    <property type="match status" value="1"/>
</dbReference>
<dbReference type="AlphaFoldDB" id="A0A9W2ZHS0"/>
<keyword evidence="4 5" id="KW-0472">Membrane</keyword>
<accession>A0A9W2ZHS0</accession>
<feature type="domain" description="G-protein coupled receptors family 2 profile 2" evidence="6">
    <location>
        <begin position="185"/>
        <end position="333"/>
    </location>
</feature>
<dbReference type="Gene3D" id="1.20.1070.10">
    <property type="entry name" value="Rhodopsin 7-helix transmembrane proteins"/>
    <property type="match status" value="1"/>
</dbReference>
<evidence type="ECO:0000256" key="3">
    <source>
        <dbReference type="ARBA" id="ARBA00022989"/>
    </source>
</evidence>
<evidence type="ECO:0000256" key="5">
    <source>
        <dbReference type="SAM" id="Phobius"/>
    </source>
</evidence>
<reference evidence="8" key="1">
    <citation type="submission" date="2025-08" db="UniProtKB">
        <authorList>
            <consortium name="RefSeq"/>
        </authorList>
    </citation>
    <scope>IDENTIFICATION</scope>
</reference>
<dbReference type="RefSeq" id="XP_055874575.1">
    <property type="nucleotide sequence ID" value="XM_056018600.1"/>
</dbReference>
<dbReference type="GO" id="GO:0004930">
    <property type="term" value="F:G protein-coupled receptor activity"/>
    <property type="evidence" value="ECO:0007669"/>
    <property type="project" value="InterPro"/>
</dbReference>
<dbReference type="PANTHER" id="PTHR45902">
    <property type="entry name" value="LATROPHILIN RECEPTOR-LIKE PROTEIN A"/>
    <property type="match status" value="1"/>
</dbReference>
<evidence type="ECO:0000256" key="1">
    <source>
        <dbReference type="ARBA" id="ARBA00004141"/>
    </source>
</evidence>
<keyword evidence="7" id="KW-1185">Reference proteome</keyword>
<protein>
    <submittedName>
        <fullName evidence="8">Uncharacterized protein LOC129924387</fullName>
    </submittedName>
</protein>
<evidence type="ECO:0000256" key="4">
    <source>
        <dbReference type="ARBA" id="ARBA00023136"/>
    </source>
</evidence>
<dbReference type="PROSITE" id="PS50261">
    <property type="entry name" value="G_PROTEIN_RECEP_F2_4"/>
    <property type="match status" value="1"/>
</dbReference>
<sequence>MILTVSGKKVKDFESAFLSEIVQKDAFNLSDVQNINLQPFFILKPLRRLNQLDQEGLYASNANNNMYPRVITKQKNDEDLISSFESCDNKVFLNQVLICKHLLLDQSFFHVIIDDQTLPPNVTITIDFNVTKVHITDNKDLMMVDFDDDGRLLVCIDLMDRKLKEWKERDPDIDQRCKETQCFVENILTWVCFIISIVCLLMTLLTYCMFSALRMKAGVNNMFLSFSLLLAQVSLMFSAYTSAPGIPCKIIGVLTHFLWLWNFSWNFLCTFHMFRVFTAGPRMNNERNMTRETWKWLSVSLALPLSVVSSVITYNTFKSQGRELGYGNVQCYLDSPFFIVSHNLQFLTTLSFPQPSVSHNLQFPTTFSFSQPSVSHTLQFPTTFSFPHPSVSHNLQFLTTFILREKQFLTTKQWLSSKLKVPLSP</sequence>
<gene>
    <name evidence="8" type="primary">LOC129924387</name>
</gene>
<feature type="transmembrane region" description="Helical" evidence="5">
    <location>
        <begin position="187"/>
        <end position="210"/>
    </location>
</feature>
<evidence type="ECO:0000313" key="8">
    <source>
        <dbReference type="RefSeq" id="XP_055874575.1"/>
    </source>
</evidence>
<comment type="subcellular location">
    <subcellularLocation>
        <location evidence="1">Membrane</location>
        <topology evidence="1">Multi-pass membrane protein</topology>
    </subcellularLocation>
</comment>
<feature type="transmembrane region" description="Helical" evidence="5">
    <location>
        <begin position="253"/>
        <end position="274"/>
    </location>
</feature>
<name>A0A9W2ZHS0_BIOGL</name>
<dbReference type="GO" id="GO:0007166">
    <property type="term" value="P:cell surface receptor signaling pathway"/>
    <property type="evidence" value="ECO:0007669"/>
    <property type="project" value="InterPro"/>
</dbReference>
<keyword evidence="2 5" id="KW-0812">Transmembrane</keyword>
<dbReference type="InterPro" id="IPR053231">
    <property type="entry name" value="GPCR_LN-TM7"/>
</dbReference>
<evidence type="ECO:0000259" key="6">
    <source>
        <dbReference type="PROSITE" id="PS50261"/>
    </source>
</evidence>
<proteinExistence type="predicted"/>
<dbReference type="OrthoDB" id="6191842at2759"/>